<sequence>MPAASLYEIAKTRLIQNIGMLNDIGDLPYSFLAPVLRHVQVPAQLLELEQNCGQIVGETGEIWLRFIKRDIPDWEKKSHTPRDPKNWSRVYRKLKKEAEQEKQEQEEKLRETMRALQQSRAGMQTKIIESRVPIDPNAARRRAMSARSSGWGTPGAPLKTGKAAFDKLRRGMFDQKQARPKASRLPAHILAQRKTTVSQAPERLVRMKEAEASSSAVQRPSHPIPESGYSSTPKLQQNTSNAANTDKPSRTSLPAAFHLNAAKIRSQPIAPPGPQPQKRKREEPNLFMQRKRKA</sequence>
<protein>
    <submittedName>
        <fullName evidence="3">RNA polymerase II transcription factor SIII subunit A-domain-containing protein</fullName>
    </submittedName>
</protein>
<dbReference type="EMBL" id="JAGMWT010000012">
    <property type="protein sequence ID" value="KAH7119088.1"/>
    <property type="molecule type" value="Genomic_DNA"/>
</dbReference>
<dbReference type="InterPro" id="IPR010684">
    <property type="entry name" value="RNA_pol_II_trans_fac_SIII_A"/>
</dbReference>
<dbReference type="PANTHER" id="PTHR15141">
    <property type="entry name" value="TRANSCRIPTION ELONGATION FACTOR B POLYPEPTIDE 3"/>
    <property type="match status" value="1"/>
</dbReference>
<evidence type="ECO:0000256" key="2">
    <source>
        <dbReference type="SAM" id="MobiDB-lite"/>
    </source>
</evidence>
<dbReference type="PANTHER" id="PTHR15141:SF76">
    <property type="entry name" value="TRANSCRIPTION ELONGATION FACTOR B POLYPEPTIDE 3"/>
    <property type="match status" value="1"/>
</dbReference>
<dbReference type="Pfam" id="PF06881">
    <property type="entry name" value="Elongin_A"/>
    <property type="match status" value="1"/>
</dbReference>
<dbReference type="OrthoDB" id="21513at2759"/>
<feature type="coiled-coil region" evidence="1">
    <location>
        <begin position="88"/>
        <end position="122"/>
    </location>
</feature>
<keyword evidence="1" id="KW-0175">Coiled coil</keyword>
<organism evidence="3 4">
    <name type="scientific">Dendryphion nanum</name>
    <dbReference type="NCBI Taxonomy" id="256645"/>
    <lineage>
        <taxon>Eukaryota</taxon>
        <taxon>Fungi</taxon>
        <taxon>Dikarya</taxon>
        <taxon>Ascomycota</taxon>
        <taxon>Pezizomycotina</taxon>
        <taxon>Dothideomycetes</taxon>
        <taxon>Pleosporomycetidae</taxon>
        <taxon>Pleosporales</taxon>
        <taxon>Torulaceae</taxon>
        <taxon>Dendryphion</taxon>
    </lineage>
</organism>
<dbReference type="AlphaFoldDB" id="A0A9P9IER1"/>
<evidence type="ECO:0000313" key="4">
    <source>
        <dbReference type="Proteomes" id="UP000700596"/>
    </source>
</evidence>
<evidence type="ECO:0000256" key="1">
    <source>
        <dbReference type="SAM" id="Coils"/>
    </source>
</evidence>
<keyword evidence="4" id="KW-1185">Reference proteome</keyword>
<dbReference type="Gene3D" id="6.10.250.3180">
    <property type="match status" value="1"/>
</dbReference>
<evidence type="ECO:0000313" key="3">
    <source>
        <dbReference type="EMBL" id="KAH7119088.1"/>
    </source>
</evidence>
<dbReference type="GO" id="GO:0006368">
    <property type="term" value="P:transcription elongation by RNA polymerase II"/>
    <property type="evidence" value="ECO:0007669"/>
    <property type="project" value="InterPro"/>
</dbReference>
<proteinExistence type="predicted"/>
<dbReference type="Proteomes" id="UP000700596">
    <property type="component" value="Unassembled WGS sequence"/>
</dbReference>
<feature type="compositionally biased region" description="Polar residues" evidence="2">
    <location>
        <begin position="228"/>
        <end position="252"/>
    </location>
</feature>
<dbReference type="InterPro" id="IPR051870">
    <property type="entry name" value="Elongin-A_domain"/>
</dbReference>
<dbReference type="GO" id="GO:0070449">
    <property type="term" value="C:elongin complex"/>
    <property type="evidence" value="ECO:0007669"/>
    <property type="project" value="InterPro"/>
</dbReference>
<feature type="region of interest" description="Disordered" evidence="2">
    <location>
        <begin position="207"/>
        <end position="294"/>
    </location>
</feature>
<comment type="caution">
    <text evidence="3">The sequence shown here is derived from an EMBL/GenBank/DDBJ whole genome shotgun (WGS) entry which is preliminary data.</text>
</comment>
<reference evidence="3" key="1">
    <citation type="journal article" date="2021" name="Nat. Commun.">
        <title>Genetic determinants of endophytism in the Arabidopsis root mycobiome.</title>
        <authorList>
            <person name="Mesny F."/>
            <person name="Miyauchi S."/>
            <person name="Thiergart T."/>
            <person name="Pickel B."/>
            <person name="Atanasova L."/>
            <person name="Karlsson M."/>
            <person name="Huettel B."/>
            <person name="Barry K.W."/>
            <person name="Haridas S."/>
            <person name="Chen C."/>
            <person name="Bauer D."/>
            <person name="Andreopoulos W."/>
            <person name="Pangilinan J."/>
            <person name="LaButti K."/>
            <person name="Riley R."/>
            <person name="Lipzen A."/>
            <person name="Clum A."/>
            <person name="Drula E."/>
            <person name="Henrissat B."/>
            <person name="Kohler A."/>
            <person name="Grigoriev I.V."/>
            <person name="Martin F.M."/>
            <person name="Hacquard S."/>
        </authorList>
    </citation>
    <scope>NUCLEOTIDE SEQUENCE</scope>
    <source>
        <strain evidence="3">MPI-CAGE-CH-0243</strain>
    </source>
</reference>
<name>A0A9P9IER1_9PLEO</name>
<accession>A0A9P9IER1</accession>
<gene>
    <name evidence="3" type="ORF">B0J11DRAFT_509178</name>
</gene>